<comment type="similarity">
    <text evidence="2">Belongs to the NASP family.</text>
</comment>
<keyword evidence="3" id="KW-0677">Repeat</keyword>
<dbReference type="GO" id="GO:0042393">
    <property type="term" value="F:histone binding"/>
    <property type="evidence" value="ECO:0000318"/>
    <property type="project" value="GO_Central"/>
</dbReference>
<dbReference type="PANTHER" id="PTHR15081">
    <property type="entry name" value="NUCLEAR AUTOANTIGENIC SPERM PROTEIN NASP -RELATED"/>
    <property type="match status" value="1"/>
</dbReference>
<reference evidence="9 10" key="1">
    <citation type="journal article" date="2011" name="Science">
        <title>The ecoresponsive genome of Daphnia pulex.</title>
        <authorList>
            <person name="Colbourne J.K."/>
            <person name="Pfrender M.E."/>
            <person name="Gilbert D."/>
            <person name="Thomas W.K."/>
            <person name="Tucker A."/>
            <person name="Oakley T.H."/>
            <person name="Tokishita S."/>
            <person name="Aerts A."/>
            <person name="Arnold G.J."/>
            <person name="Basu M.K."/>
            <person name="Bauer D.J."/>
            <person name="Caceres C.E."/>
            <person name="Carmel L."/>
            <person name="Casola C."/>
            <person name="Choi J.H."/>
            <person name="Detter J.C."/>
            <person name="Dong Q."/>
            <person name="Dusheyko S."/>
            <person name="Eads B.D."/>
            <person name="Frohlich T."/>
            <person name="Geiler-Samerotte K.A."/>
            <person name="Gerlach D."/>
            <person name="Hatcher P."/>
            <person name="Jogdeo S."/>
            <person name="Krijgsveld J."/>
            <person name="Kriventseva E.V."/>
            <person name="Kultz D."/>
            <person name="Laforsch C."/>
            <person name="Lindquist E."/>
            <person name="Lopez J."/>
            <person name="Manak J.R."/>
            <person name="Muller J."/>
            <person name="Pangilinan J."/>
            <person name="Patwardhan R.P."/>
            <person name="Pitluck S."/>
            <person name="Pritham E.J."/>
            <person name="Rechtsteiner A."/>
            <person name="Rho M."/>
            <person name="Rogozin I.B."/>
            <person name="Sakarya O."/>
            <person name="Salamov A."/>
            <person name="Schaack S."/>
            <person name="Shapiro H."/>
            <person name="Shiga Y."/>
            <person name="Skalitzky C."/>
            <person name="Smith Z."/>
            <person name="Souvorov A."/>
            <person name="Sung W."/>
            <person name="Tang Z."/>
            <person name="Tsuchiya D."/>
            <person name="Tu H."/>
            <person name="Vos H."/>
            <person name="Wang M."/>
            <person name="Wolf Y.I."/>
            <person name="Yamagata H."/>
            <person name="Yamada T."/>
            <person name="Ye Y."/>
            <person name="Shaw J.R."/>
            <person name="Andrews J."/>
            <person name="Crease T.J."/>
            <person name="Tang H."/>
            <person name="Lucas S.M."/>
            <person name="Robertson H.M."/>
            <person name="Bork P."/>
            <person name="Koonin E.V."/>
            <person name="Zdobnov E.M."/>
            <person name="Grigoriev I.V."/>
            <person name="Lynch M."/>
            <person name="Boore J.L."/>
        </authorList>
    </citation>
    <scope>NUCLEOTIDE SEQUENCE [LARGE SCALE GENOMIC DNA]</scope>
</reference>
<dbReference type="InterPro" id="IPR019734">
    <property type="entry name" value="TPR_rpt"/>
</dbReference>
<evidence type="ECO:0000256" key="6">
    <source>
        <dbReference type="PROSITE-ProRule" id="PRU00339"/>
    </source>
</evidence>
<dbReference type="InterPro" id="IPR011990">
    <property type="entry name" value="TPR-like_helical_dom_sf"/>
</dbReference>
<feature type="compositionally biased region" description="Basic and acidic residues" evidence="7">
    <location>
        <begin position="143"/>
        <end position="177"/>
    </location>
</feature>
<dbReference type="Gene3D" id="1.25.40.10">
    <property type="entry name" value="Tetratricopeptide repeat domain"/>
    <property type="match status" value="1"/>
</dbReference>
<sequence>MAEIPTTTNGTSSETASASGPVESSSKKEQVTEIAMNLLVQGRRHLLVSDIPSAIAALAESVQLLAEQYGEFADECAESYYYYGMALLEMARTDCDVLGDAVEGGDKTEGEGESEDEENGDDEEESEEEEDSGEKSTNGDVETNGKTDKPDDSEVKEKTEVADEKSTTETAESKPETAKPAASEAANVAKAPDVEMKESEPSLEHTNGQNSGSKAEEKTDTAQNGEKSVAKPKNEAKGKSLKAAGSSSGDKVDSVADDDVDVNTDEVPNLQLAWEVFEIAKNIYQRKAETDPAAKPKLADALIRLAEVAIESENYTSAIEDLQKCLEIQKASFPADSRSLAETHYQLGVAFTFTTEFKEAVRSFESAASVIQLRIENLKNPAEKKPSMEEPKNLFHTIEGEIEELETLLPDIRDKIADTIDLEKEAIRKLAENGINGAGTSSSADGANGSMETDVAMLSGESPNSGKPATDITHLIRKKRKPDDNAGTEASAAKKICPDGAVVADATSV</sequence>
<name>E9GTN8_DAPPU</name>
<dbReference type="SUPFAM" id="SSF48452">
    <property type="entry name" value="TPR-like"/>
    <property type="match status" value="1"/>
</dbReference>
<dbReference type="GO" id="GO:0005654">
    <property type="term" value="C:nucleoplasm"/>
    <property type="evidence" value="ECO:0000318"/>
    <property type="project" value="GO_Central"/>
</dbReference>
<evidence type="ECO:0000256" key="4">
    <source>
        <dbReference type="ARBA" id="ARBA00022803"/>
    </source>
</evidence>
<dbReference type="GO" id="GO:0006335">
    <property type="term" value="P:DNA replication-dependent chromatin assembly"/>
    <property type="evidence" value="ECO:0000318"/>
    <property type="project" value="GO_Central"/>
</dbReference>
<feature type="region of interest" description="Disordered" evidence="7">
    <location>
        <begin position="1"/>
        <end position="29"/>
    </location>
</feature>
<dbReference type="STRING" id="6669.E9GTN8"/>
<dbReference type="HOGENOM" id="CLU_010162_3_0_1"/>
<feature type="repeat" description="TPR" evidence="6">
    <location>
        <begin position="299"/>
        <end position="332"/>
    </location>
</feature>
<keyword evidence="5" id="KW-0539">Nucleus</keyword>
<evidence type="ECO:0000313" key="10">
    <source>
        <dbReference type="Proteomes" id="UP000000305"/>
    </source>
</evidence>
<gene>
    <name evidence="9" type="ORF">DAPPUDRAFT_305914</name>
</gene>
<feature type="compositionally biased region" description="Polar residues" evidence="7">
    <location>
        <begin position="1"/>
        <end position="24"/>
    </location>
</feature>
<dbReference type="EMBL" id="GL732564">
    <property type="protein sequence ID" value="EFX77177.1"/>
    <property type="molecule type" value="Genomic_DNA"/>
</dbReference>
<dbReference type="FunFam" id="1.25.40.10:FF:001598">
    <property type="entry name" value="Uncharacterized protein"/>
    <property type="match status" value="1"/>
</dbReference>
<dbReference type="KEGG" id="dpx:DAPPUDRAFT_305914"/>
<dbReference type="Pfam" id="PF10516">
    <property type="entry name" value="SHNi-TPR"/>
    <property type="match status" value="1"/>
</dbReference>
<dbReference type="InterPro" id="IPR019544">
    <property type="entry name" value="Tetratricopeptide_SHNi-TPR_dom"/>
</dbReference>
<accession>E9GTN8</accession>
<feature type="region of interest" description="Disordered" evidence="7">
    <location>
        <begin position="459"/>
        <end position="497"/>
    </location>
</feature>
<dbReference type="GO" id="GO:0034080">
    <property type="term" value="P:CENP-A containing chromatin assembly"/>
    <property type="evidence" value="ECO:0000318"/>
    <property type="project" value="GO_Central"/>
</dbReference>
<dbReference type="InParanoid" id="E9GTN8"/>
<comment type="subcellular location">
    <subcellularLocation>
        <location evidence="1">Nucleus</location>
    </subcellularLocation>
</comment>
<evidence type="ECO:0000256" key="7">
    <source>
        <dbReference type="SAM" id="MobiDB-lite"/>
    </source>
</evidence>
<feature type="compositionally biased region" description="Acidic residues" evidence="7">
    <location>
        <begin position="111"/>
        <end position="132"/>
    </location>
</feature>
<dbReference type="PANTHER" id="PTHR15081:SF1">
    <property type="entry name" value="NUCLEAR AUTOANTIGENIC SPERM PROTEIN"/>
    <property type="match status" value="1"/>
</dbReference>
<dbReference type="Proteomes" id="UP000000305">
    <property type="component" value="Unassembled WGS sequence"/>
</dbReference>
<protein>
    <recommendedName>
        <fullName evidence="8">Tetratricopeptide SHNi-TPR domain-containing protein</fullName>
    </recommendedName>
</protein>
<dbReference type="OMA" id="IAECHYK"/>
<organism evidence="9 10">
    <name type="scientific">Daphnia pulex</name>
    <name type="common">Water flea</name>
    <dbReference type="NCBI Taxonomy" id="6669"/>
    <lineage>
        <taxon>Eukaryota</taxon>
        <taxon>Metazoa</taxon>
        <taxon>Ecdysozoa</taxon>
        <taxon>Arthropoda</taxon>
        <taxon>Crustacea</taxon>
        <taxon>Branchiopoda</taxon>
        <taxon>Diplostraca</taxon>
        <taxon>Cladocera</taxon>
        <taxon>Anomopoda</taxon>
        <taxon>Daphniidae</taxon>
        <taxon>Daphnia</taxon>
    </lineage>
</organism>
<evidence type="ECO:0000256" key="5">
    <source>
        <dbReference type="ARBA" id="ARBA00023242"/>
    </source>
</evidence>
<dbReference type="PROSITE" id="PS50005">
    <property type="entry name" value="TPR"/>
    <property type="match status" value="1"/>
</dbReference>
<dbReference type="SMART" id="SM00028">
    <property type="entry name" value="TPR"/>
    <property type="match status" value="2"/>
</dbReference>
<evidence type="ECO:0000313" key="9">
    <source>
        <dbReference type="EMBL" id="EFX77177.1"/>
    </source>
</evidence>
<keyword evidence="4 6" id="KW-0802">TPR repeat</keyword>
<feature type="domain" description="Tetratricopeptide SHNi-TPR" evidence="8">
    <location>
        <begin position="299"/>
        <end position="336"/>
    </location>
</feature>
<proteinExistence type="inferred from homology"/>
<dbReference type="eggNOG" id="KOG4563">
    <property type="taxonomic scope" value="Eukaryota"/>
</dbReference>
<dbReference type="PhylomeDB" id="E9GTN8"/>
<feature type="region of interest" description="Disordered" evidence="7">
    <location>
        <begin position="100"/>
        <end position="259"/>
    </location>
</feature>
<feature type="compositionally biased region" description="Polar residues" evidence="7">
    <location>
        <begin position="204"/>
        <end position="213"/>
    </location>
</feature>
<evidence type="ECO:0000256" key="3">
    <source>
        <dbReference type="ARBA" id="ARBA00022737"/>
    </source>
</evidence>
<feature type="compositionally biased region" description="Basic and acidic residues" evidence="7">
    <location>
        <begin position="192"/>
        <end position="203"/>
    </location>
</feature>
<evidence type="ECO:0000256" key="1">
    <source>
        <dbReference type="ARBA" id="ARBA00004123"/>
    </source>
</evidence>
<evidence type="ECO:0000256" key="2">
    <source>
        <dbReference type="ARBA" id="ARBA00008402"/>
    </source>
</evidence>
<dbReference type="AlphaFoldDB" id="E9GTN8"/>
<dbReference type="InterPro" id="IPR051730">
    <property type="entry name" value="NASP-like"/>
</dbReference>
<evidence type="ECO:0000259" key="8">
    <source>
        <dbReference type="Pfam" id="PF10516"/>
    </source>
</evidence>
<dbReference type="OrthoDB" id="5587616at2759"/>
<keyword evidence="10" id="KW-1185">Reference proteome</keyword>
<feature type="compositionally biased region" description="Basic and acidic residues" evidence="7">
    <location>
        <begin position="228"/>
        <end position="238"/>
    </location>
</feature>